<evidence type="ECO:0000256" key="7">
    <source>
        <dbReference type="SAM" id="MobiDB-lite"/>
    </source>
</evidence>
<evidence type="ECO:0000313" key="9">
    <source>
        <dbReference type="Proteomes" id="UP001147746"/>
    </source>
</evidence>
<dbReference type="GO" id="GO:0003677">
    <property type="term" value="F:DNA binding"/>
    <property type="evidence" value="ECO:0007669"/>
    <property type="project" value="UniProtKB-KW"/>
</dbReference>
<dbReference type="GO" id="GO:0046872">
    <property type="term" value="F:metal ion binding"/>
    <property type="evidence" value="ECO:0007669"/>
    <property type="project" value="UniProtKB-KW"/>
</dbReference>
<accession>A0A9W9U8D0</accession>
<keyword evidence="3" id="KW-0805">Transcription regulation</keyword>
<protein>
    <submittedName>
        <fullName evidence="8">Uncharacterized protein</fullName>
    </submittedName>
</protein>
<dbReference type="PANTHER" id="PTHR36206">
    <property type="entry name" value="ASPERCRYPTIN BIOSYNTHESIS CLUSTER-SPECIFIC TRANSCRIPTION REGULATOR ATNN-RELATED"/>
    <property type="match status" value="1"/>
</dbReference>
<evidence type="ECO:0000256" key="6">
    <source>
        <dbReference type="ARBA" id="ARBA00023242"/>
    </source>
</evidence>
<feature type="region of interest" description="Disordered" evidence="7">
    <location>
        <begin position="1"/>
        <end position="40"/>
    </location>
</feature>
<keyword evidence="5" id="KW-0804">Transcription</keyword>
<evidence type="ECO:0000313" key="8">
    <source>
        <dbReference type="EMBL" id="KAJ5324650.1"/>
    </source>
</evidence>
<keyword evidence="9" id="KW-1185">Reference proteome</keyword>
<evidence type="ECO:0000256" key="4">
    <source>
        <dbReference type="ARBA" id="ARBA00023125"/>
    </source>
</evidence>
<keyword evidence="1" id="KW-0479">Metal-binding</keyword>
<feature type="compositionally biased region" description="Low complexity" evidence="7">
    <location>
        <begin position="8"/>
        <end position="22"/>
    </location>
</feature>
<reference evidence="8" key="1">
    <citation type="submission" date="2022-12" db="EMBL/GenBank/DDBJ databases">
        <authorList>
            <person name="Petersen C."/>
        </authorList>
    </citation>
    <scope>NUCLEOTIDE SEQUENCE</scope>
    <source>
        <strain evidence="8">IBT 21472</strain>
    </source>
</reference>
<keyword evidence="2" id="KW-0862">Zinc</keyword>
<dbReference type="AlphaFoldDB" id="A0A9W9U8D0"/>
<keyword evidence="6" id="KW-0539">Nucleus</keyword>
<reference evidence="8" key="2">
    <citation type="journal article" date="2023" name="IMA Fungus">
        <title>Comparative genomic study of the Penicillium genus elucidates a diverse pangenome and 15 lateral gene transfer events.</title>
        <authorList>
            <person name="Petersen C."/>
            <person name="Sorensen T."/>
            <person name="Nielsen M.R."/>
            <person name="Sondergaard T.E."/>
            <person name="Sorensen J.L."/>
            <person name="Fitzpatrick D.A."/>
            <person name="Frisvad J.C."/>
            <person name="Nielsen K.L."/>
        </authorList>
    </citation>
    <scope>NUCLEOTIDE SEQUENCE</scope>
    <source>
        <strain evidence="8">IBT 21472</strain>
    </source>
</reference>
<dbReference type="InterPro" id="IPR052360">
    <property type="entry name" value="Transcr_Regulatory_Proteins"/>
</dbReference>
<proteinExistence type="predicted"/>
<name>A0A9W9U8D0_9EURO</name>
<organism evidence="8 9">
    <name type="scientific">Penicillium atrosanguineum</name>
    <dbReference type="NCBI Taxonomy" id="1132637"/>
    <lineage>
        <taxon>Eukaryota</taxon>
        <taxon>Fungi</taxon>
        <taxon>Dikarya</taxon>
        <taxon>Ascomycota</taxon>
        <taxon>Pezizomycotina</taxon>
        <taxon>Eurotiomycetes</taxon>
        <taxon>Eurotiomycetidae</taxon>
        <taxon>Eurotiales</taxon>
        <taxon>Aspergillaceae</taxon>
        <taxon>Penicillium</taxon>
    </lineage>
</organism>
<dbReference type="InterPro" id="IPR021858">
    <property type="entry name" value="Fun_TF"/>
</dbReference>
<dbReference type="PANTHER" id="PTHR36206:SF12">
    <property type="entry name" value="ASPERCRYPTIN BIOSYNTHESIS CLUSTER-SPECIFIC TRANSCRIPTION REGULATOR ATNN-RELATED"/>
    <property type="match status" value="1"/>
</dbReference>
<dbReference type="Pfam" id="PF11951">
    <property type="entry name" value="Fungal_trans_2"/>
    <property type="match status" value="1"/>
</dbReference>
<evidence type="ECO:0000256" key="5">
    <source>
        <dbReference type="ARBA" id="ARBA00023163"/>
    </source>
</evidence>
<dbReference type="EMBL" id="JAPZBO010000002">
    <property type="protein sequence ID" value="KAJ5324650.1"/>
    <property type="molecule type" value="Genomic_DNA"/>
</dbReference>
<keyword evidence="4" id="KW-0238">DNA-binding</keyword>
<evidence type="ECO:0000256" key="3">
    <source>
        <dbReference type="ARBA" id="ARBA00023015"/>
    </source>
</evidence>
<sequence length="574" mass="64858">MTRHPKQSSATLTVTATTVSRSTEPEPQDDNTPHPHLRIDGSPLIGLPNNPDPLQRPHARARDVLAYHQFLFRTMPNIFPPESLSFWRDYICQEAWEVEYVFDAIVALGSMHRATLLLSQQSENDRHRGLDTKVIAIRAYANALQGVSDNLACDQIPMALLLGVLILFAYVECFDGNVPATMRHIHMAQYYSRAMCSKNTQESERFKKPIELCLQDLDLLRRVTLPDPKVIKMIYPLYRQGQSPSLSLSSSQASLDPSPRLMLQQLLDIGSMDAEIKQLTWCAIGVNLRQLPESKLLAISERLKSWKDAYAVLFHRYEVDEALSDPVNFNFAALDKLSMPPAPHLLLPKDYCLTLALYSFYRARLLWALSIHNHGEGNLELDAYHFIYQFLRFVKTATDTPPTNSQDSPLGCEALRIGFSPMLFLAAQSCAKPAWLRWISFELARVGQEGVFNNKAFASSLDVLSTLETRVNRNAGQTGIEHFSSPTSRVLSIIFPDMDGRAYVTYYGQVSDRDADGGSLYSPLCIARWSASVNGGRPVVDTFDGAQETVYSEWVLHQNLVREWVQWLTFRNLI</sequence>
<evidence type="ECO:0000256" key="2">
    <source>
        <dbReference type="ARBA" id="ARBA00022833"/>
    </source>
</evidence>
<dbReference type="Proteomes" id="UP001147746">
    <property type="component" value="Unassembled WGS sequence"/>
</dbReference>
<comment type="caution">
    <text evidence="8">The sequence shown here is derived from an EMBL/GenBank/DDBJ whole genome shotgun (WGS) entry which is preliminary data.</text>
</comment>
<evidence type="ECO:0000256" key="1">
    <source>
        <dbReference type="ARBA" id="ARBA00022723"/>
    </source>
</evidence>
<gene>
    <name evidence="8" type="ORF">N7476_003250</name>
</gene>